<dbReference type="PANTHER" id="PTHR37162:SF1">
    <property type="entry name" value="BED-TYPE DOMAIN-CONTAINING PROTEIN"/>
    <property type="match status" value="1"/>
</dbReference>
<dbReference type="OrthoDB" id="6159421at2759"/>
<gene>
    <name evidence="2" type="ORF">PACLA_8A080253</name>
</gene>
<dbReference type="AlphaFoldDB" id="A0A7D9J0F1"/>
<sequence>MKCVHEDNIDHSASSKKKKYDQKFLNAWLADPEFKDWLEKRHEVPYCKLCECKLSCAKTALKRHKENKKHKDLCKIQLQASSPITSLLGSQVKPAARIEIKLCSFIAEKNFPISIVEDLVPLLRDLFPSDQALREVMLGKQKATNVIRQVPGFYSIQECVAKLKANLFSLIIDETTDISTTSQLAVLGVYFNEKDFRLEIILIDLIPLKDGRATTIYTSLLKSLRERGIPMHNVIGFCADTCNVMFGANHSVSQLLVKDHPWIIAVKCSCHLIHLCSSYASKTLPKSVEDLCRNIFSHFSLSSKRCESFKEFQQFVELKELRILRPGHTRWLSMKSCVKRILENYNALKLYFTTVAFEDATHTNDAILASLNNKFTEAYLEFMDFNLGRFVSFNLLFQSEMPQLHLLRSEVEKLIKALCLDFMKVEYVRATEAFKIDPSLKDKQLPVNEVYIGVLASDTMNDIKEENNPDILLFYSQCREFLIEAVKQIQARFVDCEKLDIMSCLSPTVAFNLKMSSFSGLYQKMPFLAQVADLQKVDQEWREHSLNPNLNESLSADEYWQVVFKEKRTPDELAAPNLVKVVKVLLSLPFSNAAVERVFSQLKLVKTDHRANLKQESLLGLLTTKMTLLKSVPSDVSQTVKLEPTKEMLNLYKEMKSNADNDEVTELRKTFIEKLNI</sequence>
<evidence type="ECO:0000313" key="3">
    <source>
        <dbReference type="Proteomes" id="UP001152795"/>
    </source>
</evidence>
<comment type="caution">
    <text evidence="2">The sequence shown here is derived from an EMBL/GenBank/DDBJ whole genome shotgun (WGS) entry which is preliminary data.</text>
</comment>
<dbReference type="InterPro" id="IPR012337">
    <property type="entry name" value="RNaseH-like_sf"/>
</dbReference>
<dbReference type="EMBL" id="CACRXK020009717">
    <property type="protein sequence ID" value="CAB4017817.1"/>
    <property type="molecule type" value="Genomic_DNA"/>
</dbReference>
<evidence type="ECO:0000259" key="1">
    <source>
        <dbReference type="Pfam" id="PF05699"/>
    </source>
</evidence>
<evidence type="ECO:0000313" key="2">
    <source>
        <dbReference type="EMBL" id="CAB4017817.1"/>
    </source>
</evidence>
<dbReference type="PANTHER" id="PTHR37162">
    <property type="entry name" value="HAT FAMILY DIMERISATION DOMAINCONTAINING PROTEIN-RELATED"/>
    <property type="match status" value="1"/>
</dbReference>
<dbReference type="Pfam" id="PF05699">
    <property type="entry name" value="Dimer_Tnp_hAT"/>
    <property type="match status" value="1"/>
</dbReference>
<keyword evidence="3" id="KW-1185">Reference proteome</keyword>
<feature type="domain" description="HAT C-terminal dimerisation" evidence="1">
    <location>
        <begin position="570"/>
        <end position="625"/>
    </location>
</feature>
<dbReference type="Proteomes" id="UP001152795">
    <property type="component" value="Unassembled WGS sequence"/>
</dbReference>
<name>A0A7D9J0F1_PARCT</name>
<proteinExistence type="predicted"/>
<dbReference type="SUPFAM" id="SSF53098">
    <property type="entry name" value="Ribonuclease H-like"/>
    <property type="match status" value="1"/>
</dbReference>
<dbReference type="GO" id="GO:0046983">
    <property type="term" value="F:protein dimerization activity"/>
    <property type="evidence" value="ECO:0007669"/>
    <property type="project" value="InterPro"/>
</dbReference>
<organism evidence="2 3">
    <name type="scientific">Paramuricea clavata</name>
    <name type="common">Red gorgonian</name>
    <name type="synonym">Violescent sea-whip</name>
    <dbReference type="NCBI Taxonomy" id="317549"/>
    <lineage>
        <taxon>Eukaryota</taxon>
        <taxon>Metazoa</taxon>
        <taxon>Cnidaria</taxon>
        <taxon>Anthozoa</taxon>
        <taxon>Octocorallia</taxon>
        <taxon>Malacalcyonacea</taxon>
        <taxon>Plexauridae</taxon>
        <taxon>Paramuricea</taxon>
    </lineage>
</organism>
<reference evidence="2" key="1">
    <citation type="submission" date="2020-04" db="EMBL/GenBank/DDBJ databases">
        <authorList>
            <person name="Alioto T."/>
            <person name="Alioto T."/>
            <person name="Gomez Garrido J."/>
        </authorList>
    </citation>
    <scope>NUCLEOTIDE SEQUENCE</scope>
    <source>
        <strain evidence="2">A484AB</strain>
    </source>
</reference>
<dbReference type="InterPro" id="IPR008906">
    <property type="entry name" value="HATC_C_dom"/>
</dbReference>
<protein>
    <submittedName>
        <fullName evidence="2">Zinc finger MYM-type 1-like</fullName>
    </submittedName>
</protein>
<accession>A0A7D9J0F1</accession>